<dbReference type="SUPFAM" id="SSF54897">
    <property type="entry name" value="Protease propeptides/inhibitors"/>
    <property type="match status" value="1"/>
</dbReference>
<evidence type="ECO:0000256" key="6">
    <source>
        <dbReference type="ARBA" id="ARBA00022729"/>
    </source>
</evidence>
<evidence type="ECO:0000256" key="1">
    <source>
        <dbReference type="ARBA" id="ARBA00001947"/>
    </source>
</evidence>
<dbReference type="OrthoDB" id="205623at2759"/>
<evidence type="ECO:0000256" key="11">
    <source>
        <dbReference type="PROSITE-ProRule" id="PRU01379"/>
    </source>
</evidence>
<evidence type="ECO:0000256" key="10">
    <source>
        <dbReference type="ARBA" id="ARBA00023157"/>
    </source>
</evidence>
<comment type="similarity">
    <text evidence="2 11">Belongs to the peptidase M14 family.</text>
</comment>
<evidence type="ECO:0000256" key="3">
    <source>
        <dbReference type="ARBA" id="ARBA00022645"/>
    </source>
</evidence>
<proteinExistence type="inferred from homology"/>
<keyword evidence="8" id="KW-0862">Zinc</keyword>
<evidence type="ECO:0000256" key="7">
    <source>
        <dbReference type="ARBA" id="ARBA00022801"/>
    </source>
</evidence>
<evidence type="ECO:0000256" key="5">
    <source>
        <dbReference type="ARBA" id="ARBA00022723"/>
    </source>
</evidence>
<keyword evidence="4" id="KW-0645">Protease</keyword>
<evidence type="ECO:0000256" key="4">
    <source>
        <dbReference type="ARBA" id="ARBA00022670"/>
    </source>
</evidence>
<dbReference type="PANTHER" id="PTHR11705:SF91">
    <property type="entry name" value="FI01817P-RELATED"/>
    <property type="match status" value="1"/>
</dbReference>
<keyword evidence="3" id="KW-0121">Carboxypeptidase</keyword>
<dbReference type="GO" id="GO:0008270">
    <property type="term" value="F:zinc ion binding"/>
    <property type="evidence" value="ECO:0007669"/>
    <property type="project" value="InterPro"/>
</dbReference>
<feature type="signal peptide" evidence="12">
    <location>
        <begin position="1"/>
        <end position="16"/>
    </location>
</feature>
<gene>
    <name evidence="14" type="ORF">APLA_LOCUS5886</name>
</gene>
<dbReference type="InterPro" id="IPR000834">
    <property type="entry name" value="Peptidase_M14"/>
</dbReference>
<dbReference type="AlphaFoldDB" id="A0A8S0ZM74"/>
<dbReference type="GO" id="GO:0005615">
    <property type="term" value="C:extracellular space"/>
    <property type="evidence" value="ECO:0007669"/>
    <property type="project" value="TreeGrafter"/>
</dbReference>
<keyword evidence="6 12" id="KW-0732">Signal</keyword>
<dbReference type="EMBL" id="CADEBD010000291">
    <property type="protein sequence ID" value="CAB3232853.1"/>
    <property type="molecule type" value="Genomic_DNA"/>
</dbReference>
<evidence type="ECO:0000256" key="2">
    <source>
        <dbReference type="ARBA" id="ARBA00005988"/>
    </source>
</evidence>
<dbReference type="GO" id="GO:0006508">
    <property type="term" value="P:proteolysis"/>
    <property type="evidence" value="ECO:0007669"/>
    <property type="project" value="UniProtKB-KW"/>
</dbReference>
<keyword evidence="7" id="KW-0378">Hydrolase</keyword>
<dbReference type="GO" id="GO:0004181">
    <property type="term" value="F:metallocarboxypeptidase activity"/>
    <property type="evidence" value="ECO:0007669"/>
    <property type="project" value="InterPro"/>
</dbReference>
<evidence type="ECO:0000313" key="15">
    <source>
        <dbReference type="Proteomes" id="UP000494256"/>
    </source>
</evidence>
<dbReference type="PROSITE" id="PS52035">
    <property type="entry name" value="PEPTIDASE_M14"/>
    <property type="match status" value="1"/>
</dbReference>
<dbReference type="Gene3D" id="3.30.70.340">
    <property type="entry name" value="Metallocarboxypeptidase-like"/>
    <property type="match status" value="1"/>
</dbReference>
<feature type="chain" id="PRO_5035838039" description="Peptidase M14 domain-containing protein" evidence="12">
    <location>
        <begin position="17"/>
        <end position="416"/>
    </location>
</feature>
<dbReference type="Gene3D" id="3.40.630.10">
    <property type="entry name" value="Zn peptidases"/>
    <property type="match status" value="1"/>
</dbReference>
<keyword evidence="10" id="KW-1015">Disulfide bond</keyword>
<feature type="domain" description="Peptidase M14" evidence="13">
    <location>
        <begin position="118"/>
        <end position="411"/>
    </location>
</feature>
<sequence>MLFLFYFACVLALAVGKNEEYKGYRVYNIALSSKLQQDHLSALQLDYLRKPSFQYDVDGLAILPPSDFKSFEENLTKLGIPIDVFSEDVYQYLLENSEDIAADERNADGQNEAFDIRRYHRYDNILNYLRQLPEQYNTTNSSIELVQFGVTHENRPLVYLKINNNSSAESVNTEKPIIVVEAAINPREWITIPAVLNVVEGILEEERFLIGADWIVLPVVNPDGYEYTHTNLRLWQKSRSTNSNLGHICPGVNINRNFDVDWQNFDASSSPCSHVYAGIEPFSEVETRMIQSIIQENGSKIKLYISLQNNGGFISYPWSFERAASGLFRQHHLLGFDMIASTNETYRLDVASTIFDRASGTSNDHARKSNIFYTFNIDIVQRGSSVLIPESDISVIVDDVWKAVSVAANEVIGLFN</sequence>
<organism evidence="14 15">
    <name type="scientific">Arctia plantaginis</name>
    <name type="common">Wood tiger moth</name>
    <name type="synonym">Phalaena plantaginis</name>
    <dbReference type="NCBI Taxonomy" id="874455"/>
    <lineage>
        <taxon>Eukaryota</taxon>
        <taxon>Metazoa</taxon>
        <taxon>Ecdysozoa</taxon>
        <taxon>Arthropoda</taxon>
        <taxon>Hexapoda</taxon>
        <taxon>Insecta</taxon>
        <taxon>Pterygota</taxon>
        <taxon>Neoptera</taxon>
        <taxon>Endopterygota</taxon>
        <taxon>Lepidoptera</taxon>
        <taxon>Glossata</taxon>
        <taxon>Ditrysia</taxon>
        <taxon>Noctuoidea</taxon>
        <taxon>Erebidae</taxon>
        <taxon>Arctiinae</taxon>
        <taxon>Arctia</taxon>
    </lineage>
</organism>
<dbReference type="SMART" id="SM00631">
    <property type="entry name" value="Zn_pept"/>
    <property type="match status" value="1"/>
</dbReference>
<keyword evidence="5" id="KW-0479">Metal-binding</keyword>
<reference evidence="14 15" key="1">
    <citation type="submission" date="2020-04" db="EMBL/GenBank/DDBJ databases">
        <authorList>
            <person name="Wallbank WR R."/>
            <person name="Pardo Diaz C."/>
            <person name="Kozak K."/>
            <person name="Martin S."/>
            <person name="Jiggins C."/>
            <person name="Moest M."/>
            <person name="Warren A I."/>
            <person name="Byers J.R.P. K."/>
            <person name="Montejo-Kovacevich G."/>
            <person name="Yen C E."/>
        </authorList>
    </citation>
    <scope>NUCLEOTIDE SEQUENCE [LARGE SCALE GENOMIC DNA]</scope>
</reference>
<keyword evidence="9" id="KW-0482">Metalloprotease</keyword>
<comment type="cofactor">
    <cofactor evidence="1">
        <name>Zn(2+)</name>
        <dbReference type="ChEBI" id="CHEBI:29105"/>
    </cofactor>
</comment>
<dbReference type="PANTHER" id="PTHR11705">
    <property type="entry name" value="PROTEASE FAMILY M14 CARBOXYPEPTIDASE A,B"/>
    <property type="match status" value="1"/>
</dbReference>
<comment type="caution">
    <text evidence="11">Lacks conserved residue(s) required for the propagation of feature annotation.</text>
</comment>
<evidence type="ECO:0000256" key="8">
    <source>
        <dbReference type="ARBA" id="ARBA00022833"/>
    </source>
</evidence>
<comment type="caution">
    <text evidence="14">The sequence shown here is derived from an EMBL/GenBank/DDBJ whole genome shotgun (WGS) entry which is preliminary data.</text>
</comment>
<evidence type="ECO:0000256" key="9">
    <source>
        <dbReference type="ARBA" id="ARBA00023049"/>
    </source>
</evidence>
<dbReference type="Pfam" id="PF00246">
    <property type="entry name" value="Peptidase_M14"/>
    <property type="match status" value="1"/>
</dbReference>
<protein>
    <recommendedName>
        <fullName evidence="13">Peptidase M14 domain-containing protein</fullName>
    </recommendedName>
</protein>
<name>A0A8S0ZM74_ARCPL</name>
<evidence type="ECO:0000259" key="13">
    <source>
        <dbReference type="PROSITE" id="PS52035"/>
    </source>
</evidence>
<evidence type="ECO:0000256" key="12">
    <source>
        <dbReference type="SAM" id="SignalP"/>
    </source>
</evidence>
<dbReference type="SUPFAM" id="SSF53187">
    <property type="entry name" value="Zn-dependent exopeptidases"/>
    <property type="match status" value="1"/>
</dbReference>
<accession>A0A8S0ZM74</accession>
<dbReference type="Proteomes" id="UP000494256">
    <property type="component" value="Unassembled WGS sequence"/>
</dbReference>
<dbReference type="FunFam" id="3.40.630.10:FF:000084">
    <property type="entry name" value="Carboxypeptidase B2"/>
    <property type="match status" value="1"/>
</dbReference>
<dbReference type="InterPro" id="IPR036990">
    <property type="entry name" value="M14A-like_propep"/>
</dbReference>
<evidence type="ECO:0000313" key="14">
    <source>
        <dbReference type="EMBL" id="CAB3232853.1"/>
    </source>
</evidence>